<dbReference type="Proteomes" id="UP000824025">
    <property type="component" value="Unassembled WGS sequence"/>
</dbReference>
<reference evidence="2" key="1">
    <citation type="journal article" date="2021" name="PeerJ">
        <title>Extensive microbial diversity within the chicken gut microbiome revealed by metagenomics and culture.</title>
        <authorList>
            <person name="Gilroy R."/>
            <person name="Ravi A."/>
            <person name="Getino M."/>
            <person name="Pursley I."/>
            <person name="Horton D.L."/>
            <person name="Alikhan N.F."/>
            <person name="Baker D."/>
            <person name="Gharbi K."/>
            <person name="Hall N."/>
            <person name="Watson M."/>
            <person name="Adriaenssens E.M."/>
            <person name="Foster-Nyarko E."/>
            <person name="Jarju S."/>
            <person name="Secka A."/>
            <person name="Antonio M."/>
            <person name="Oren A."/>
            <person name="Chaudhuri R.R."/>
            <person name="La Ragione R."/>
            <person name="Hildebrand F."/>
            <person name="Pallen M.J."/>
        </authorList>
    </citation>
    <scope>NUCLEOTIDE SEQUENCE</scope>
    <source>
        <strain evidence="2">CHK192-19661</strain>
    </source>
</reference>
<dbReference type="EMBL" id="DXCF01000016">
    <property type="protein sequence ID" value="HIZ09462.1"/>
    <property type="molecule type" value="Genomic_DNA"/>
</dbReference>
<keyword evidence="1" id="KW-0472">Membrane</keyword>
<gene>
    <name evidence="2" type="ORF">H9726_03130</name>
</gene>
<name>A0A9D2IHP1_9FIRM</name>
<keyword evidence="1" id="KW-1133">Transmembrane helix</keyword>
<dbReference type="AlphaFoldDB" id="A0A9D2IHP1"/>
<evidence type="ECO:0000313" key="3">
    <source>
        <dbReference type="Proteomes" id="UP000824025"/>
    </source>
</evidence>
<feature type="transmembrane region" description="Helical" evidence="1">
    <location>
        <begin position="12"/>
        <end position="34"/>
    </location>
</feature>
<organism evidence="2 3">
    <name type="scientific">Candidatus Borkfalkia avicola</name>
    <dbReference type="NCBI Taxonomy" id="2838503"/>
    <lineage>
        <taxon>Bacteria</taxon>
        <taxon>Bacillati</taxon>
        <taxon>Bacillota</taxon>
        <taxon>Clostridia</taxon>
        <taxon>Christensenellales</taxon>
        <taxon>Christensenellaceae</taxon>
        <taxon>Candidatus Borkfalkia</taxon>
    </lineage>
</organism>
<keyword evidence="1" id="KW-0812">Transmembrane</keyword>
<protein>
    <submittedName>
        <fullName evidence="2">Uncharacterized protein</fullName>
    </submittedName>
</protein>
<sequence length="1002" mass="107349">MVKSTFSLGGKLLTIFLTLVIFIGAIAGTLVVVYKNVKVRTLAGMLGGENWISEEYDDTIEGFVKKVTEALSGDISLNTLIEISPKVGDMLDGAVSNVEEIGLFKIDRDVLYATPVNELSGNVMNVVALTATLQDVADFAGFDLPAMPLIAGGGESPVDVYAQANATEDGSVDKAFSLSDTDYAYYTRETVFRSTYTQTGEDGTEEELPVAAEKSLPSYTLSGVTKTGNALYLNGARLYVGTESGDGAAVYYTPLSENNDIVISSAEEPSQGEGSKTYTCTFAPEENEALYVRTAVTEETPDGYTAVQLTATGKSVSVFTVALPYRYTALYAQVSDRPEGTEGEDFFEADGRFYVPANVLDEDGSPAVDTENGGFAVDPAFAGQTLYVLDYDYTAADASAANEETALYVHSDGVAGLPVVHAMNALTSFLNTDTMTLDSLGQFLDIPTDNAVFDAIRYTPFAYLSDSVNSALGSIYVDEEIGVDGSSPRLLLVLAYGSNVQVQEDGTVVYPEEDRRTIEDLTGSLDGLTVGDMVNTGDDPHPLLEAISGWTLDDIGNPDKLDSLTLGDVLGVDTSEGSADAKILQALADVPIGEIPAEIDNITLGDMVKIGDGDTLLGSLRGSTLKSLAEDLKALTVQQMFADDVYEYYTAGTLSLGADETAQIGQLKELADALAAEYGSKNLYVYTDGEYTPVYDFIGNHTDGEVPSAILSPYKKLTDGEIDDYIGEDAAAPLYMLGEDGSMISATQATGWKAAEEDKTKTLYTRKTDAEGNYVLNADGEYVYEVLSADADGIYATGEAWYFDAASEKMRRVDLLPAEYGRTDAAQGKTLFTRLSYADTYAEGKTYAQGNLFWYDTDGESWKQLPLQYDADAAAYTVNAEMLPEGFSLAADTRLYTYGAVHGIWKYLLTENGAEITCPVQQVNGLVSNVRRNINALDLNALHTDGMIEVSDPALLNTDIPYDLLGIDPETYGGETKVGGLSLNQLLDLTLRLLNALPGSGS</sequence>
<accession>A0A9D2IHP1</accession>
<evidence type="ECO:0000256" key="1">
    <source>
        <dbReference type="SAM" id="Phobius"/>
    </source>
</evidence>
<evidence type="ECO:0000313" key="2">
    <source>
        <dbReference type="EMBL" id="HIZ09462.1"/>
    </source>
</evidence>
<proteinExistence type="predicted"/>
<reference evidence="2" key="2">
    <citation type="submission" date="2021-04" db="EMBL/GenBank/DDBJ databases">
        <authorList>
            <person name="Gilroy R."/>
        </authorList>
    </citation>
    <scope>NUCLEOTIDE SEQUENCE</scope>
    <source>
        <strain evidence="2">CHK192-19661</strain>
    </source>
</reference>
<comment type="caution">
    <text evidence="2">The sequence shown here is derived from an EMBL/GenBank/DDBJ whole genome shotgun (WGS) entry which is preliminary data.</text>
</comment>